<comment type="caution">
    <text evidence="1">The sequence shown here is derived from an EMBL/GenBank/DDBJ whole genome shotgun (WGS) entry which is preliminary data.</text>
</comment>
<organism evidence="1 2">
    <name type="scientific">Pleurodeles waltl</name>
    <name type="common">Iberian ribbed newt</name>
    <dbReference type="NCBI Taxonomy" id="8319"/>
    <lineage>
        <taxon>Eukaryota</taxon>
        <taxon>Metazoa</taxon>
        <taxon>Chordata</taxon>
        <taxon>Craniata</taxon>
        <taxon>Vertebrata</taxon>
        <taxon>Euteleostomi</taxon>
        <taxon>Amphibia</taxon>
        <taxon>Batrachia</taxon>
        <taxon>Caudata</taxon>
        <taxon>Salamandroidea</taxon>
        <taxon>Salamandridae</taxon>
        <taxon>Pleurodelinae</taxon>
        <taxon>Pleurodeles</taxon>
    </lineage>
</organism>
<keyword evidence="2" id="KW-1185">Reference proteome</keyword>
<protein>
    <submittedName>
        <fullName evidence="1">Uncharacterized protein</fullName>
    </submittedName>
</protein>
<dbReference type="AlphaFoldDB" id="A0AAV7V375"/>
<dbReference type="Proteomes" id="UP001066276">
    <property type="component" value="Chromosome 2_2"/>
</dbReference>
<evidence type="ECO:0000313" key="2">
    <source>
        <dbReference type="Proteomes" id="UP001066276"/>
    </source>
</evidence>
<reference evidence="1" key="1">
    <citation type="journal article" date="2022" name="bioRxiv">
        <title>Sequencing and chromosome-scale assembly of the giantPleurodeles waltlgenome.</title>
        <authorList>
            <person name="Brown T."/>
            <person name="Elewa A."/>
            <person name="Iarovenko S."/>
            <person name="Subramanian E."/>
            <person name="Araus A.J."/>
            <person name="Petzold A."/>
            <person name="Susuki M."/>
            <person name="Suzuki K.-i.T."/>
            <person name="Hayashi T."/>
            <person name="Toyoda A."/>
            <person name="Oliveira C."/>
            <person name="Osipova E."/>
            <person name="Leigh N.D."/>
            <person name="Simon A."/>
            <person name="Yun M.H."/>
        </authorList>
    </citation>
    <scope>NUCLEOTIDE SEQUENCE</scope>
    <source>
        <strain evidence="1">20211129_DDA</strain>
        <tissue evidence="1">Liver</tissue>
    </source>
</reference>
<name>A0AAV7V375_PLEWA</name>
<gene>
    <name evidence="1" type="ORF">NDU88_004956</name>
</gene>
<dbReference type="EMBL" id="JANPWB010000004">
    <property type="protein sequence ID" value="KAJ1195688.1"/>
    <property type="molecule type" value="Genomic_DNA"/>
</dbReference>
<proteinExistence type="predicted"/>
<accession>A0AAV7V375</accession>
<sequence>MEAEPHSTLRRLRLQTAASASAGGGASCTVCRVQDVTCSLRWLSTGDAAAAVVALAGHIAEEEAVAVSAAEMLVVLPVVQVSVVVEVDTRPSPAASDGCLLGRMLVTVVVAAAKQVAMQMAVQMAVQVAVQVAVVAAVQVAGLS</sequence>
<evidence type="ECO:0000313" key="1">
    <source>
        <dbReference type="EMBL" id="KAJ1195688.1"/>
    </source>
</evidence>